<evidence type="ECO:0000256" key="4">
    <source>
        <dbReference type="ARBA" id="ARBA00023136"/>
    </source>
</evidence>
<dbReference type="SUPFAM" id="SSF56112">
    <property type="entry name" value="Protein kinase-like (PK-like)"/>
    <property type="match status" value="1"/>
</dbReference>
<dbReference type="GO" id="GO:0043235">
    <property type="term" value="C:receptor complex"/>
    <property type="evidence" value="ECO:0007669"/>
    <property type="project" value="TreeGrafter"/>
</dbReference>
<dbReference type="PANTHER" id="PTHR24416:SF611">
    <property type="entry name" value="TYROSINE-PROTEIN KINASE TRANSMEMBRANE RECEPTOR ROR"/>
    <property type="match status" value="1"/>
</dbReference>
<evidence type="ECO:0000256" key="5">
    <source>
        <dbReference type="PIRSR" id="PIRSR000615-3"/>
    </source>
</evidence>
<dbReference type="InterPro" id="IPR000719">
    <property type="entry name" value="Prot_kinase_dom"/>
</dbReference>
<dbReference type="GO" id="GO:0005886">
    <property type="term" value="C:plasma membrane"/>
    <property type="evidence" value="ECO:0007669"/>
    <property type="project" value="TreeGrafter"/>
</dbReference>
<keyword evidence="11" id="KW-1185">Reference proteome</keyword>
<dbReference type="InterPro" id="IPR007110">
    <property type="entry name" value="Ig-like_dom"/>
</dbReference>
<comment type="subcellular location">
    <subcellularLocation>
        <location evidence="1">Membrane</location>
    </subcellularLocation>
</comment>
<evidence type="ECO:0000313" key="11">
    <source>
        <dbReference type="Proteomes" id="UP001152320"/>
    </source>
</evidence>
<evidence type="ECO:0000256" key="7">
    <source>
        <dbReference type="SAM" id="SignalP"/>
    </source>
</evidence>
<dbReference type="Pfam" id="PF07714">
    <property type="entry name" value="PK_Tyr_Ser-Thr"/>
    <property type="match status" value="1"/>
</dbReference>
<dbReference type="SMART" id="SM00219">
    <property type="entry name" value="TyrKc"/>
    <property type="match status" value="1"/>
</dbReference>
<dbReference type="PIRSF" id="PIRSF000615">
    <property type="entry name" value="TyrPK_CSF1-R"/>
    <property type="match status" value="1"/>
</dbReference>
<dbReference type="PROSITE" id="PS50835">
    <property type="entry name" value="IG_LIKE"/>
    <property type="match status" value="2"/>
</dbReference>
<name>A0A9Q1H7E2_HOLLE</name>
<keyword evidence="5" id="KW-0460">Magnesium</keyword>
<feature type="chain" id="PRO_5040180721" evidence="7">
    <location>
        <begin position="17"/>
        <end position="653"/>
    </location>
</feature>
<feature type="transmembrane region" description="Helical" evidence="6">
    <location>
        <begin position="247"/>
        <end position="271"/>
    </location>
</feature>
<dbReference type="PROSITE" id="PS50011">
    <property type="entry name" value="PROTEIN_KINASE_DOM"/>
    <property type="match status" value="1"/>
</dbReference>
<keyword evidence="10" id="KW-0808">Transferase</keyword>
<dbReference type="InterPro" id="IPR001245">
    <property type="entry name" value="Ser-Thr/Tyr_kinase_cat_dom"/>
</dbReference>
<evidence type="ECO:0000313" key="10">
    <source>
        <dbReference type="EMBL" id="KAJ8035473.1"/>
    </source>
</evidence>
<dbReference type="GO" id="GO:0005524">
    <property type="term" value="F:ATP binding"/>
    <property type="evidence" value="ECO:0007669"/>
    <property type="project" value="InterPro"/>
</dbReference>
<dbReference type="InterPro" id="IPR011009">
    <property type="entry name" value="Kinase-like_dom_sf"/>
</dbReference>
<feature type="domain" description="Ig-like" evidence="9">
    <location>
        <begin position="28"/>
        <end position="114"/>
    </location>
</feature>
<feature type="domain" description="Protein kinase" evidence="8">
    <location>
        <begin position="327"/>
        <end position="636"/>
    </location>
</feature>
<reference evidence="10" key="1">
    <citation type="submission" date="2021-10" db="EMBL/GenBank/DDBJ databases">
        <title>Tropical sea cucumber genome reveals ecological adaptation and Cuvierian tubules defense mechanism.</title>
        <authorList>
            <person name="Chen T."/>
        </authorList>
    </citation>
    <scope>NUCLEOTIDE SEQUENCE</scope>
    <source>
        <strain evidence="10">Nanhai2018</strain>
        <tissue evidence="10">Muscle</tissue>
    </source>
</reference>
<keyword evidence="7" id="KW-0732">Signal</keyword>
<dbReference type="Gene3D" id="1.10.510.10">
    <property type="entry name" value="Transferase(Phosphotransferase) domain 1"/>
    <property type="match status" value="1"/>
</dbReference>
<proteinExistence type="predicted"/>
<keyword evidence="5" id="KW-0479">Metal-binding</keyword>
<dbReference type="GO" id="GO:0004714">
    <property type="term" value="F:transmembrane receptor protein tyrosine kinase activity"/>
    <property type="evidence" value="ECO:0007669"/>
    <property type="project" value="TreeGrafter"/>
</dbReference>
<evidence type="ECO:0000256" key="6">
    <source>
        <dbReference type="SAM" id="Phobius"/>
    </source>
</evidence>
<dbReference type="InterPro" id="IPR020635">
    <property type="entry name" value="Tyr_kinase_cat_dom"/>
</dbReference>
<accession>A0A9Q1H7E2</accession>
<dbReference type="OrthoDB" id="346907at2759"/>
<dbReference type="PANTHER" id="PTHR24416">
    <property type="entry name" value="TYROSINE-PROTEIN KINASE RECEPTOR"/>
    <property type="match status" value="1"/>
</dbReference>
<gene>
    <name evidence="10" type="ORF">HOLleu_22716</name>
</gene>
<dbReference type="Proteomes" id="UP001152320">
    <property type="component" value="Chromosome 10"/>
</dbReference>
<organism evidence="10 11">
    <name type="scientific">Holothuria leucospilota</name>
    <name type="common">Black long sea cucumber</name>
    <name type="synonym">Mertensiothuria leucospilota</name>
    <dbReference type="NCBI Taxonomy" id="206669"/>
    <lineage>
        <taxon>Eukaryota</taxon>
        <taxon>Metazoa</taxon>
        <taxon>Echinodermata</taxon>
        <taxon>Eleutherozoa</taxon>
        <taxon>Echinozoa</taxon>
        <taxon>Holothuroidea</taxon>
        <taxon>Aspidochirotacea</taxon>
        <taxon>Aspidochirotida</taxon>
        <taxon>Holothuriidae</taxon>
        <taxon>Holothuria</taxon>
    </lineage>
</organism>
<keyword evidence="10" id="KW-0418">Kinase</keyword>
<keyword evidence="2 6" id="KW-0812">Transmembrane</keyword>
<evidence type="ECO:0000256" key="2">
    <source>
        <dbReference type="ARBA" id="ARBA00022692"/>
    </source>
</evidence>
<evidence type="ECO:0000256" key="1">
    <source>
        <dbReference type="ARBA" id="ARBA00004370"/>
    </source>
</evidence>
<feature type="signal peptide" evidence="7">
    <location>
        <begin position="1"/>
        <end position="16"/>
    </location>
</feature>
<keyword evidence="3 6" id="KW-1133">Transmembrane helix</keyword>
<dbReference type="InterPro" id="IPR050122">
    <property type="entry name" value="RTK"/>
</dbReference>
<dbReference type="AlphaFoldDB" id="A0A9Q1H7E2"/>
<feature type="binding site" evidence="5">
    <location>
        <position position="520"/>
    </location>
    <ligand>
        <name>Mg(2+)</name>
        <dbReference type="ChEBI" id="CHEBI:18420"/>
    </ligand>
</feature>
<feature type="domain" description="Ig-like" evidence="9">
    <location>
        <begin position="131"/>
        <end position="223"/>
    </location>
</feature>
<protein>
    <submittedName>
        <fullName evidence="10">Tyrosine-protein kinase Fer</fullName>
    </submittedName>
</protein>
<comment type="caution">
    <text evidence="10">The sequence shown here is derived from an EMBL/GenBank/DDBJ whole genome shotgun (WGS) entry which is preliminary data.</text>
</comment>
<evidence type="ECO:0000256" key="3">
    <source>
        <dbReference type="ARBA" id="ARBA00022989"/>
    </source>
</evidence>
<dbReference type="EMBL" id="JAIZAY010000010">
    <property type="protein sequence ID" value="KAJ8035473.1"/>
    <property type="molecule type" value="Genomic_DNA"/>
</dbReference>
<evidence type="ECO:0000259" key="9">
    <source>
        <dbReference type="PROSITE" id="PS50835"/>
    </source>
</evidence>
<keyword evidence="4 6" id="KW-0472">Membrane</keyword>
<sequence length="653" mass="74381">MFQTILLSALAFVIQASFQQGIKVCQKPSDVSNTSMVDCISGFNQTVCLICPASKESDALQWNKDNEKRPIFRDKYSTNEQYRSLGVNECHDDLYSLRVPNVDVIKKSGKYICQQQGITQATFLIKIQVVPIMSLIHNTLEGRRQIITGEGNRESVQCRISRVLPPITQLWRVNGIDQKRENFNGSTNSLQDFVSTFTFTSSSSYEKIICSCTGQHIRYSEVSAEILIIQTTTQKGVTVSTPSDTSLILTVLLIVVPLMILTIFISTFITCRRKRRNGRPRMNQRIPLPEPPIATKFLDIPIYDCPLDKQDFVYIYGESVVYHRSDVKLTERLPGSGRMQRWRAYLETKSTKGPFFIASTLRDDSTRDDWCELRLFAEYLKNIPKHLNTVDVVGCDTNQIPHYIYTENITYGTLRDFLPKLTEEDPYSQSIYRQQYATSPMLEKSKQLAKFSLEVISGLIFLDSIDEAHSVTLTCSRQFNACYKFDSLVAPSFTSTKCDHPAICATKVLLNENVTCKLYDFNACSSTKKLLSAVDFKTSPQLQWFAPETFLKQAYSRASDSWSTAVFMWEVFSLGITPFNCAGLPEMKSKLEDVPPLCQPKLCPEHLFSEMTSCLQIHPENRPSLNMVKGKITDFIEGKQEDNEDDENYSRYI</sequence>
<evidence type="ECO:0000259" key="8">
    <source>
        <dbReference type="PROSITE" id="PS50011"/>
    </source>
</evidence>
<dbReference type="GO" id="GO:0007169">
    <property type="term" value="P:cell surface receptor protein tyrosine kinase signaling pathway"/>
    <property type="evidence" value="ECO:0007669"/>
    <property type="project" value="TreeGrafter"/>
</dbReference>
<dbReference type="GO" id="GO:0046872">
    <property type="term" value="F:metal ion binding"/>
    <property type="evidence" value="ECO:0007669"/>
    <property type="project" value="UniProtKB-KW"/>
</dbReference>